<protein>
    <submittedName>
        <fullName evidence="2">Uncharacterized protein</fullName>
    </submittedName>
</protein>
<feature type="compositionally biased region" description="Basic residues" evidence="1">
    <location>
        <begin position="54"/>
        <end position="66"/>
    </location>
</feature>
<gene>
    <name evidence="2" type="ordered locus">Anacy_5444</name>
</gene>
<dbReference type="STRING" id="272123.Anacy_5444"/>
<evidence type="ECO:0000256" key="1">
    <source>
        <dbReference type="SAM" id="MobiDB-lite"/>
    </source>
</evidence>
<keyword evidence="3" id="KW-1185">Reference proteome</keyword>
<dbReference type="EMBL" id="CP003659">
    <property type="protein sequence ID" value="AFZ60759.1"/>
    <property type="molecule type" value="Genomic_DNA"/>
</dbReference>
<dbReference type="RefSeq" id="WP_015217371.1">
    <property type="nucleotide sequence ID" value="NC_019771.1"/>
</dbReference>
<reference evidence="3" key="1">
    <citation type="journal article" date="2013" name="Proc. Natl. Acad. Sci. U.S.A.">
        <title>Improving the coverage of the cyanobacterial phylum using diversity-driven genome sequencing.</title>
        <authorList>
            <person name="Shih P.M."/>
            <person name="Wu D."/>
            <person name="Latifi A."/>
            <person name="Axen S.D."/>
            <person name="Fewer D.P."/>
            <person name="Talla E."/>
            <person name="Calteau A."/>
            <person name="Cai F."/>
            <person name="Tandeau de Marsac N."/>
            <person name="Rippka R."/>
            <person name="Herdman M."/>
            <person name="Sivonen K."/>
            <person name="Coursin T."/>
            <person name="Laurent T."/>
            <person name="Goodwin L."/>
            <person name="Nolan M."/>
            <person name="Davenport K.W."/>
            <person name="Han C.S."/>
            <person name="Rubin E.M."/>
            <person name="Eisen J.A."/>
            <person name="Woyke T."/>
            <person name="Gugger M."/>
            <person name="Kerfeld C.A."/>
        </authorList>
    </citation>
    <scope>NUCLEOTIDE SEQUENCE [LARGE SCALE GENOMIC DNA]</scope>
    <source>
        <strain evidence="3">ATCC 27899 / PCC 7122</strain>
    </source>
</reference>
<dbReference type="KEGG" id="acy:Anacy_5444"/>
<organism evidence="2 3">
    <name type="scientific">Anabaena cylindrica (strain ATCC 27899 / PCC 7122)</name>
    <dbReference type="NCBI Taxonomy" id="272123"/>
    <lineage>
        <taxon>Bacteria</taxon>
        <taxon>Bacillati</taxon>
        <taxon>Cyanobacteriota</taxon>
        <taxon>Cyanophyceae</taxon>
        <taxon>Nostocales</taxon>
        <taxon>Nostocaceae</taxon>
        <taxon>Anabaena</taxon>
    </lineage>
</organism>
<proteinExistence type="predicted"/>
<name>K9ZPP8_ANACC</name>
<dbReference type="eggNOG" id="ENOG5031ZMC">
    <property type="taxonomic scope" value="Bacteria"/>
</dbReference>
<dbReference type="PATRIC" id="fig|272123.3.peg.5898"/>
<dbReference type="AlphaFoldDB" id="K9ZPP8"/>
<accession>K9ZPP8</accession>
<evidence type="ECO:0000313" key="2">
    <source>
        <dbReference type="EMBL" id="AFZ60759.1"/>
    </source>
</evidence>
<sequence length="81" mass="9182">MMNIQRVLALTTISLVIGTFGFVTPNQAIAATPSARRPQIAQQSHSHQKELQRRNKKPQVKHRHSQPQRGADHNQAKPKNR</sequence>
<evidence type="ECO:0000313" key="3">
    <source>
        <dbReference type="Proteomes" id="UP000010474"/>
    </source>
</evidence>
<dbReference type="HOGENOM" id="CLU_186855_0_0_3"/>
<dbReference type="Proteomes" id="UP000010474">
    <property type="component" value="Chromosome"/>
</dbReference>
<feature type="region of interest" description="Disordered" evidence="1">
    <location>
        <begin position="33"/>
        <end position="81"/>
    </location>
</feature>